<evidence type="ECO:0000313" key="7">
    <source>
        <dbReference type="EMBL" id="CEG10159.1"/>
    </source>
</evidence>
<sequence>MPLAYWCVLVAALLPLFWAGYAKAGGTVDNHCPRESTGDLPPKHRRAYAAHYNAYENLPFFAAAVIIAVTQGAAISTVNMLAVMYVALRVVHGILYVINQSTARSIVYGLALLANIVIFVLPVFK</sequence>
<dbReference type="SUPFAM" id="SSF161084">
    <property type="entry name" value="MAPEG domain-like"/>
    <property type="match status" value="1"/>
</dbReference>
<evidence type="ECO:0000256" key="1">
    <source>
        <dbReference type="ARBA" id="ARBA00004370"/>
    </source>
</evidence>
<protein>
    <submittedName>
        <fullName evidence="7">MAPEG family protein</fullName>
    </submittedName>
</protein>
<reference evidence="7 8" key="1">
    <citation type="journal article" date="2014" name="Genome Announc.">
        <title>Genome Sequence of Afipia felis Strain 76713, Isolated in Hospital Water Using an Amoeba Co-Culture Procedure.</title>
        <authorList>
            <person name="Benamar S."/>
            <person name="La Scola B."/>
            <person name="Croce O."/>
        </authorList>
    </citation>
    <scope>NUCLEOTIDE SEQUENCE [LARGE SCALE GENOMIC DNA]</scope>
    <source>
        <strain evidence="7 8">76713</strain>
    </source>
</reference>
<dbReference type="GO" id="GO:0016020">
    <property type="term" value="C:membrane"/>
    <property type="evidence" value="ECO:0007669"/>
    <property type="project" value="UniProtKB-SubCell"/>
</dbReference>
<dbReference type="InterPro" id="IPR023352">
    <property type="entry name" value="MAPEG-like_dom_sf"/>
</dbReference>
<gene>
    <name evidence="7" type="ORF">BN961_03596</name>
</gene>
<feature type="transmembrane region" description="Helical" evidence="5">
    <location>
        <begin position="106"/>
        <end position="124"/>
    </location>
</feature>
<keyword evidence="8" id="KW-1185">Reference proteome</keyword>
<comment type="caution">
    <text evidence="7">The sequence shown here is derived from an EMBL/GenBank/DDBJ whole genome shotgun (WGS) entry which is preliminary data.</text>
</comment>
<keyword evidence="2 5" id="KW-0812">Transmembrane</keyword>
<evidence type="ECO:0000256" key="5">
    <source>
        <dbReference type="SAM" id="Phobius"/>
    </source>
</evidence>
<keyword evidence="3 5" id="KW-1133">Transmembrane helix</keyword>
<dbReference type="Proteomes" id="UP000035762">
    <property type="component" value="Unassembled WGS sequence"/>
</dbReference>
<dbReference type="Gene3D" id="1.20.120.550">
    <property type="entry name" value="Membrane associated eicosanoid/glutathione metabolism-like domain"/>
    <property type="match status" value="1"/>
</dbReference>
<accession>A0A090MVV7</accession>
<comment type="subcellular location">
    <subcellularLocation>
        <location evidence="1">Membrane</location>
    </subcellularLocation>
</comment>
<evidence type="ECO:0000256" key="6">
    <source>
        <dbReference type="SAM" id="SignalP"/>
    </source>
</evidence>
<evidence type="ECO:0000313" key="8">
    <source>
        <dbReference type="Proteomes" id="UP000035762"/>
    </source>
</evidence>
<feature type="signal peptide" evidence="6">
    <location>
        <begin position="1"/>
        <end position="24"/>
    </location>
</feature>
<name>A0A090MVV7_AFIFE</name>
<keyword evidence="6" id="KW-0732">Signal</keyword>
<keyword evidence="4 5" id="KW-0472">Membrane</keyword>
<feature type="transmembrane region" description="Helical" evidence="5">
    <location>
        <begin position="60"/>
        <end position="86"/>
    </location>
</feature>
<evidence type="ECO:0000256" key="3">
    <source>
        <dbReference type="ARBA" id="ARBA00022989"/>
    </source>
</evidence>
<proteinExistence type="predicted"/>
<dbReference type="AlphaFoldDB" id="A0A090MVV7"/>
<organism evidence="7 8">
    <name type="scientific">Afipia felis</name>
    <name type="common">Cat scratch disease bacillus</name>
    <dbReference type="NCBI Taxonomy" id="1035"/>
    <lineage>
        <taxon>Bacteria</taxon>
        <taxon>Pseudomonadati</taxon>
        <taxon>Pseudomonadota</taxon>
        <taxon>Alphaproteobacteria</taxon>
        <taxon>Hyphomicrobiales</taxon>
        <taxon>Nitrobacteraceae</taxon>
        <taxon>Afipia</taxon>
    </lineage>
</organism>
<dbReference type="PANTHER" id="PTHR35371">
    <property type="entry name" value="INNER MEMBRANE PROTEIN"/>
    <property type="match status" value="1"/>
</dbReference>
<dbReference type="EMBL" id="CCAZ020000002">
    <property type="protein sequence ID" value="CEG10159.1"/>
    <property type="molecule type" value="Genomic_DNA"/>
</dbReference>
<dbReference type="Pfam" id="PF01124">
    <property type="entry name" value="MAPEG"/>
    <property type="match status" value="1"/>
</dbReference>
<dbReference type="RefSeq" id="WP_048758020.1">
    <property type="nucleotide sequence ID" value="NZ_CCAZ020000002.1"/>
</dbReference>
<evidence type="ECO:0000256" key="4">
    <source>
        <dbReference type="ARBA" id="ARBA00023136"/>
    </source>
</evidence>
<evidence type="ECO:0000256" key="2">
    <source>
        <dbReference type="ARBA" id="ARBA00022692"/>
    </source>
</evidence>
<dbReference type="OrthoDB" id="513661at2"/>
<feature type="chain" id="PRO_5001860107" evidence="6">
    <location>
        <begin position="25"/>
        <end position="125"/>
    </location>
</feature>
<dbReference type="PANTHER" id="PTHR35371:SF1">
    <property type="entry name" value="BLR7753 PROTEIN"/>
    <property type="match status" value="1"/>
</dbReference>
<dbReference type="InterPro" id="IPR001129">
    <property type="entry name" value="Membr-assoc_MAPEG"/>
</dbReference>